<dbReference type="EMBL" id="PZQS01000005">
    <property type="protein sequence ID" value="PVD30713.1"/>
    <property type="molecule type" value="Genomic_DNA"/>
</dbReference>
<keyword evidence="3 8" id="KW-0328">Glycosyltransferase</keyword>
<organism evidence="9 10">
    <name type="scientific">Pomacea canaliculata</name>
    <name type="common">Golden apple snail</name>
    <dbReference type="NCBI Taxonomy" id="400727"/>
    <lineage>
        <taxon>Eukaryota</taxon>
        <taxon>Metazoa</taxon>
        <taxon>Spiralia</taxon>
        <taxon>Lophotrochozoa</taxon>
        <taxon>Mollusca</taxon>
        <taxon>Gastropoda</taxon>
        <taxon>Caenogastropoda</taxon>
        <taxon>Architaenioglossa</taxon>
        <taxon>Ampullarioidea</taxon>
        <taxon>Ampullariidae</taxon>
        <taxon>Pomacea</taxon>
    </lineage>
</organism>
<evidence type="ECO:0000256" key="1">
    <source>
        <dbReference type="ARBA" id="ARBA00004167"/>
    </source>
</evidence>
<evidence type="ECO:0000256" key="5">
    <source>
        <dbReference type="ARBA" id="ARBA00022692"/>
    </source>
</evidence>
<dbReference type="GO" id="GO:0016757">
    <property type="term" value="F:glycosyltransferase activity"/>
    <property type="evidence" value="ECO:0007669"/>
    <property type="project" value="UniProtKB-UniRule"/>
</dbReference>
<evidence type="ECO:0000256" key="3">
    <source>
        <dbReference type="ARBA" id="ARBA00022676"/>
    </source>
</evidence>
<keyword evidence="7" id="KW-0472">Membrane</keyword>
<name>A0A2T7PBB7_POMCA</name>
<dbReference type="Pfam" id="PF01697">
    <property type="entry name" value="Glyco_transf_92"/>
    <property type="match status" value="1"/>
</dbReference>
<proteinExistence type="inferred from homology"/>
<dbReference type="GO" id="GO:0005737">
    <property type="term" value="C:cytoplasm"/>
    <property type="evidence" value="ECO:0007669"/>
    <property type="project" value="TreeGrafter"/>
</dbReference>
<protein>
    <recommendedName>
        <fullName evidence="8">Glycosyltransferase family 92 protein</fullName>
        <ecNumber evidence="8">2.4.1.-</ecNumber>
    </recommendedName>
</protein>
<keyword evidence="4 8" id="KW-0808">Transferase</keyword>
<reference evidence="9 10" key="1">
    <citation type="submission" date="2018-04" db="EMBL/GenBank/DDBJ databases">
        <title>The genome of golden apple snail Pomacea canaliculata provides insight into stress tolerance and invasive adaptation.</title>
        <authorList>
            <person name="Liu C."/>
            <person name="Liu B."/>
            <person name="Ren Y."/>
            <person name="Zhang Y."/>
            <person name="Wang H."/>
            <person name="Li S."/>
            <person name="Jiang F."/>
            <person name="Yin L."/>
            <person name="Zhang G."/>
            <person name="Qian W."/>
            <person name="Fan W."/>
        </authorList>
    </citation>
    <scope>NUCLEOTIDE SEQUENCE [LARGE SCALE GENOMIC DNA]</scope>
    <source>
        <strain evidence="9">SZHN2017</strain>
        <tissue evidence="9">Muscle</tissue>
    </source>
</reference>
<evidence type="ECO:0000256" key="2">
    <source>
        <dbReference type="ARBA" id="ARBA00007647"/>
    </source>
</evidence>
<gene>
    <name evidence="9" type="ORF">C0Q70_09988</name>
</gene>
<dbReference type="AlphaFoldDB" id="A0A2T7PBB7"/>
<comment type="similarity">
    <text evidence="2 8">Belongs to the glycosyltransferase 92 family.</text>
</comment>
<evidence type="ECO:0000256" key="4">
    <source>
        <dbReference type="ARBA" id="ARBA00022679"/>
    </source>
</evidence>
<keyword evidence="10" id="KW-1185">Reference proteome</keyword>
<dbReference type="GO" id="GO:0016020">
    <property type="term" value="C:membrane"/>
    <property type="evidence" value="ECO:0007669"/>
    <property type="project" value="UniProtKB-SubCell"/>
</dbReference>
<evidence type="ECO:0000256" key="8">
    <source>
        <dbReference type="RuleBase" id="RU366017"/>
    </source>
</evidence>
<dbReference type="OrthoDB" id="6097345at2759"/>
<evidence type="ECO:0000256" key="6">
    <source>
        <dbReference type="ARBA" id="ARBA00022989"/>
    </source>
</evidence>
<sequence length="444" mass="50680">MVPSCLQQKTQLHLSASSVTEGQTIIQKVGGRPSDRVLSWSGPEIPYGDPRWQRVDEDGSVFVYSAHYDDAGTVAIVRVIAVARHPLPYTHVWCRYYGCCGSGSVIANVSGTLQHLRIINRRYIVTYVDCPLDQMLGSLPYAVSVDKTSEAIGTTFLVIRYSFGDNKVNNDWHRGAANTTATRWNITRCVPALQAEFNDHKHLLEMVAVSTALGVDHFVFYVESIGPDVRKALHVLERLKLAEILPWNLHLEEEDLFYKGQFPAIQDCLYRHLHTSRYLLFGDVDEVFVPRSHPSLLSLLDHYFTKNPNCGAVLFLNTYFYLTVPPDVPPEGHPQAAEFARRHQLQFLLHTQRESWIYPPTERSKPAVDPRKVETVSVHLVKKLRHPYQQCVMEPDQGLLHHYRVAPAQPSRPTFRDPFLWRAADNIVKEMDRLLRAYNETTIS</sequence>
<accession>A0A2T7PBB7</accession>
<keyword evidence="5" id="KW-0812">Transmembrane</keyword>
<dbReference type="Proteomes" id="UP000245119">
    <property type="component" value="Linkage Group LG5"/>
</dbReference>
<dbReference type="PANTHER" id="PTHR21461">
    <property type="entry name" value="GLYCOSYLTRANSFERASE FAMILY 92 PROTEIN"/>
    <property type="match status" value="1"/>
</dbReference>
<evidence type="ECO:0000313" key="9">
    <source>
        <dbReference type="EMBL" id="PVD30713.1"/>
    </source>
</evidence>
<dbReference type="PANTHER" id="PTHR21461:SF69">
    <property type="entry name" value="GLYCOSYLTRANSFERASE FAMILY 92 PROTEIN"/>
    <property type="match status" value="1"/>
</dbReference>
<comment type="subcellular location">
    <subcellularLocation>
        <location evidence="1">Membrane</location>
        <topology evidence="1">Single-pass membrane protein</topology>
    </subcellularLocation>
</comment>
<dbReference type="EC" id="2.4.1.-" evidence="8"/>
<dbReference type="InterPro" id="IPR008166">
    <property type="entry name" value="Glyco_transf_92"/>
</dbReference>
<comment type="caution">
    <text evidence="9">The sequence shown here is derived from an EMBL/GenBank/DDBJ whole genome shotgun (WGS) entry which is preliminary data.</text>
</comment>
<keyword evidence="6" id="KW-1133">Transmembrane helix</keyword>
<evidence type="ECO:0000313" key="10">
    <source>
        <dbReference type="Proteomes" id="UP000245119"/>
    </source>
</evidence>
<evidence type="ECO:0000256" key="7">
    <source>
        <dbReference type="ARBA" id="ARBA00023136"/>
    </source>
</evidence>